<feature type="domain" description="SUF system FeS cluster assembly SufBD core" evidence="2">
    <location>
        <begin position="180"/>
        <end position="425"/>
    </location>
</feature>
<dbReference type="Pfam" id="PF01458">
    <property type="entry name" value="SUFBD_core"/>
    <property type="match status" value="1"/>
</dbReference>
<comment type="similarity">
    <text evidence="1">Belongs to the iron-sulfur cluster assembly SufBD family.</text>
</comment>
<gene>
    <name evidence="4" type="ordered locus">Ping_1506</name>
</gene>
<evidence type="ECO:0000313" key="5">
    <source>
        <dbReference type="Proteomes" id="UP000000639"/>
    </source>
</evidence>
<evidence type="ECO:0000259" key="2">
    <source>
        <dbReference type="Pfam" id="PF01458"/>
    </source>
</evidence>
<evidence type="ECO:0000256" key="1">
    <source>
        <dbReference type="ARBA" id="ARBA00043967"/>
    </source>
</evidence>
<dbReference type="NCBIfam" id="TIGR01981">
    <property type="entry name" value="sufD"/>
    <property type="match status" value="1"/>
</dbReference>
<dbReference type="eggNOG" id="COG0719">
    <property type="taxonomic scope" value="Bacteria"/>
</dbReference>
<dbReference type="SUPFAM" id="SSF101960">
    <property type="entry name" value="Stabilizer of iron transporter SufD"/>
    <property type="match status" value="1"/>
</dbReference>
<dbReference type="InterPro" id="IPR055346">
    <property type="entry name" value="Fe-S_cluster_assembly_SufBD"/>
</dbReference>
<evidence type="ECO:0000313" key="4">
    <source>
        <dbReference type="EMBL" id="ABM03319.1"/>
    </source>
</evidence>
<name>A1SV04_PSYIN</name>
<dbReference type="STRING" id="357804.Ping_1506"/>
<accession>A1SV04</accession>
<dbReference type="Proteomes" id="UP000000639">
    <property type="component" value="Chromosome"/>
</dbReference>
<dbReference type="RefSeq" id="WP_011769879.1">
    <property type="nucleotide sequence ID" value="NC_008709.1"/>
</dbReference>
<dbReference type="InterPro" id="IPR045595">
    <property type="entry name" value="SufBD_N"/>
</dbReference>
<feature type="domain" description="SUF system FeS cluster assembly SufBD N-terminal" evidence="3">
    <location>
        <begin position="1"/>
        <end position="171"/>
    </location>
</feature>
<organism evidence="4 5">
    <name type="scientific">Psychromonas ingrahamii (strain DSM 17664 / CCUG 51855 / 37)</name>
    <dbReference type="NCBI Taxonomy" id="357804"/>
    <lineage>
        <taxon>Bacteria</taxon>
        <taxon>Pseudomonadati</taxon>
        <taxon>Pseudomonadota</taxon>
        <taxon>Gammaproteobacteria</taxon>
        <taxon>Alteromonadales</taxon>
        <taxon>Psychromonadaceae</taxon>
        <taxon>Psychromonas</taxon>
    </lineage>
</organism>
<dbReference type="OrthoDB" id="9768262at2"/>
<dbReference type="EMBL" id="CP000510">
    <property type="protein sequence ID" value="ABM03319.1"/>
    <property type="molecule type" value="Genomic_DNA"/>
</dbReference>
<dbReference type="KEGG" id="pin:Ping_1506"/>
<dbReference type="InterPro" id="IPR037284">
    <property type="entry name" value="SUF_FeS_clus_asmbl_SufBD_sf"/>
</dbReference>
<proteinExistence type="inferred from homology"/>
<keyword evidence="5" id="KW-1185">Reference proteome</keyword>
<dbReference type="PANTHER" id="PTHR43575:SF1">
    <property type="entry name" value="PROTEIN ABCI7, CHLOROPLASTIC"/>
    <property type="match status" value="1"/>
</dbReference>
<dbReference type="PANTHER" id="PTHR43575">
    <property type="entry name" value="PROTEIN ABCI7, CHLOROPLASTIC"/>
    <property type="match status" value="1"/>
</dbReference>
<dbReference type="GO" id="GO:0016226">
    <property type="term" value="P:iron-sulfur cluster assembly"/>
    <property type="evidence" value="ECO:0007669"/>
    <property type="project" value="InterPro"/>
</dbReference>
<reference evidence="4 5" key="1">
    <citation type="submission" date="2007-01" db="EMBL/GenBank/DDBJ databases">
        <title>Complete sequence of Psychromonas ingrahamii 37.</title>
        <authorList>
            <consortium name="US DOE Joint Genome Institute"/>
            <person name="Copeland A."/>
            <person name="Lucas S."/>
            <person name="Lapidus A."/>
            <person name="Barry K."/>
            <person name="Detter J.C."/>
            <person name="Glavina del Rio T."/>
            <person name="Hammon N."/>
            <person name="Israni S."/>
            <person name="Dalin E."/>
            <person name="Tice H."/>
            <person name="Pitluck S."/>
            <person name="Thompson L.S."/>
            <person name="Brettin T."/>
            <person name="Bruce D."/>
            <person name="Han C."/>
            <person name="Tapia R."/>
            <person name="Schmutz J."/>
            <person name="Larimer F."/>
            <person name="Land M."/>
            <person name="Hauser L."/>
            <person name="Kyrpides N."/>
            <person name="Ivanova N."/>
            <person name="Staley J."/>
            <person name="Richardson P."/>
        </authorList>
    </citation>
    <scope>NUCLEOTIDE SEQUENCE [LARGE SCALE GENOMIC DNA]</scope>
    <source>
        <strain evidence="4 5">37</strain>
    </source>
</reference>
<dbReference type="InterPro" id="IPR000825">
    <property type="entry name" value="SUF_FeS_clus_asmbl_SufBD_core"/>
</dbReference>
<sequence length="475" mass="52718">MNARERLLKDFTRSKKYLPGHLLPWLNDLRESAIKNFAAQGFPSPKDESWKYTNTKKLQQTEYCLAQQSIIPPTDSLTAQISEQQFCPDEHRMVFINGTYHHDLSSNPPLPKGIILSSFAQALQDHPILIASTLGEMVNHQTHPFSALNSAFMSDGLFLWAAENSQMAPPIHCLFISTTTAKTVVCYPRLLLVLKNKTQLTLIEHYIDLCSPRSDPDMTAANGTSGNPNLINAVTEIHLGSEAQLDHYKLQRESLNSSHIAAMYVQQHQASRFTSHSYSLGAPLARYDIQVELTGSQCECCLNGVYLADDNQHVDYHTQITHLAPGCSSQQLYKGVIQGHARAVFNGKVIIHPEAQQSNAKQLNNNLLLSDNGEVDTKPELQIYADDVICNHGATVGQLDTQALFYLQSRGISEKDAQACLVDGFVGELLERINHLSLRNFIQLSISAQLKQLVGNDAGNLALFPPMENGEMLCP</sequence>
<dbReference type="HOGENOM" id="CLU_026231_5_2_6"/>
<dbReference type="Pfam" id="PF19295">
    <property type="entry name" value="SufBD_N"/>
    <property type="match status" value="1"/>
</dbReference>
<evidence type="ECO:0000259" key="3">
    <source>
        <dbReference type="Pfam" id="PF19295"/>
    </source>
</evidence>
<protein>
    <submittedName>
        <fullName evidence="4">Iron-regulated ABC transporter permease protein SufD</fullName>
    </submittedName>
</protein>
<dbReference type="InterPro" id="IPR011542">
    <property type="entry name" value="SUF_FeS_clus_asmbl_SufD"/>
</dbReference>
<dbReference type="AlphaFoldDB" id="A1SV04"/>